<evidence type="ECO:0000256" key="3">
    <source>
        <dbReference type="ARBA" id="ARBA00022448"/>
    </source>
</evidence>
<evidence type="ECO:0000256" key="4">
    <source>
        <dbReference type="ARBA" id="ARBA00022692"/>
    </source>
</evidence>
<dbReference type="Proteomes" id="UP001445076">
    <property type="component" value="Unassembled WGS sequence"/>
</dbReference>
<keyword evidence="8" id="KW-0479">Metal-binding</keyword>
<feature type="binding site" evidence="8">
    <location>
        <position position="33"/>
    </location>
    <ligand>
        <name>Na(+)</name>
        <dbReference type="ChEBI" id="CHEBI:29101"/>
        <label>1</label>
    </ligand>
</feature>
<dbReference type="PANTHER" id="PTHR11616">
    <property type="entry name" value="SODIUM/CHLORIDE DEPENDENT TRANSPORTER"/>
    <property type="match status" value="1"/>
</dbReference>
<comment type="caution">
    <text evidence="10">The sequence shown here is derived from an EMBL/GenBank/DDBJ whole genome shotgun (WGS) entry which is preliminary data.</text>
</comment>
<feature type="transmembrane region" description="Helical" evidence="9">
    <location>
        <begin position="61"/>
        <end position="87"/>
    </location>
</feature>
<dbReference type="GO" id="GO:0046872">
    <property type="term" value="F:metal ion binding"/>
    <property type="evidence" value="ECO:0007669"/>
    <property type="project" value="UniProtKB-KW"/>
</dbReference>
<accession>A0AAW0VRV2</accession>
<feature type="binding site" evidence="8">
    <location>
        <position position="36"/>
    </location>
    <ligand>
        <name>Na(+)</name>
        <dbReference type="ChEBI" id="CHEBI:29101"/>
        <label>1</label>
    </ligand>
</feature>
<dbReference type="InterPro" id="IPR000175">
    <property type="entry name" value="Na/ntran_symport"/>
</dbReference>
<evidence type="ECO:0000256" key="9">
    <source>
        <dbReference type="SAM" id="Phobius"/>
    </source>
</evidence>
<dbReference type="GO" id="GO:0005886">
    <property type="term" value="C:plasma membrane"/>
    <property type="evidence" value="ECO:0007669"/>
    <property type="project" value="TreeGrafter"/>
</dbReference>
<evidence type="ECO:0000256" key="2">
    <source>
        <dbReference type="ARBA" id="ARBA00006459"/>
    </source>
</evidence>
<feature type="non-terminal residue" evidence="10">
    <location>
        <position position="1"/>
    </location>
</feature>
<evidence type="ECO:0000256" key="6">
    <source>
        <dbReference type="ARBA" id="ARBA00022989"/>
    </source>
</evidence>
<sequence length="253" mass="28635">PGLAFIAYPEAISRTLPYPQIWSILFFFMLFTLGLDSEFAFMETVLTSLYDTSPRMRHHKVLLTSSLCASCFLLGIPLCATMGQYIFYLIDTFGGGIGVLLIAIFELIGLHWVYGVQRFSNDLKFMLGYSPSMFWKVCWVFIDPISLMALFIFSVITWPNPTYNGIEYPDWAIGIGWFLAAISVGMIPLVFIIVVFKMLLTGKISDVFKPAKNWGPGCPEARRELLASQSAFDMEQTKYGIDNPALEARYYPQ</sequence>
<dbReference type="AlphaFoldDB" id="A0AAW0VRV2"/>
<reference evidence="10 11" key="1">
    <citation type="journal article" date="2024" name="BMC Genomics">
        <title>Genome assembly of redclaw crayfish (Cherax quadricarinatus) provides insights into its immune adaptation and hypoxia tolerance.</title>
        <authorList>
            <person name="Liu Z."/>
            <person name="Zheng J."/>
            <person name="Li H."/>
            <person name="Fang K."/>
            <person name="Wang S."/>
            <person name="He J."/>
            <person name="Zhou D."/>
            <person name="Weng S."/>
            <person name="Chi M."/>
            <person name="Gu Z."/>
            <person name="He J."/>
            <person name="Li F."/>
            <person name="Wang M."/>
        </authorList>
    </citation>
    <scope>NUCLEOTIDE SEQUENCE [LARGE SCALE GENOMIC DNA]</scope>
    <source>
        <strain evidence="10">ZL_2023a</strain>
    </source>
</reference>
<gene>
    <name evidence="10" type="ORF">OTU49_013843</name>
</gene>
<keyword evidence="11" id="KW-1185">Reference proteome</keyword>
<dbReference type="PROSITE" id="PS50267">
    <property type="entry name" value="NA_NEUROTRAN_SYMP_3"/>
    <property type="match status" value="1"/>
</dbReference>
<dbReference type="PRINTS" id="PR00176">
    <property type="entry name" value="NANEUSMPORT"/>
</dbReference>
<keyword evidence="3" id="KW-0813">Transport</keyword>
<keyword evidence="5" id="KW-0769">Symport</keyword>
<dbReference type="GO" id="GO:0089718">
    <property type="term" value="P:amino acid import across plasma membrane"/>
    <property type="evidence" value="ECO:0007669"/>
    <property type="project" value="TreeGrafter"/>
</dbReference>
<dbReference type="EMBL" id="JARKIK010001495">
    <property type="protein sequence ID" value="KAK8719711.1"/>
    <property type="molecule type" value="Genomic_DNA"/>
</dbReference>
<evidence type="ECO:0000256" key="7">
    <source>
        <dbReference type="ARBA" id="ARBA00023136"/>
    </source>
</evidence>
<protein>
    <submittedName>
        <fullName evidence="10">Uncharacterized protein</fullName>
    </submittedName>
</protein>
<evidence type="ECO:0000256" key="1">
    <source>
        <dbReference type="ARBA" id="ARBA00004141"/>
    </source>
</evidence>
<evidence type="ECO:0000256" key="5">
    <source>
        <dbReference type="ARBA" id="ARBA00022847"/>
    </source>
</evidence>
<comment type="similarity">
    <text evidence="2">Belongs to the sodium:neurotransmitter symporter (SNF) (TC 2.A.22) family.</text>
</comment>
<dbReference type="GO" id="GO:0005283">
    <property type="term" value="F:amino acid:sodium symporter activity"/>
    <property type="evidence" value="ECO:0007669"/>
    <property type="project" value="TreeGrafter"/>
</dbReference>
<feature type="transmembrane region" description="Helical" evidence="9">
    <location>
        <begin position="137"/>
        <end position="159"/>
    </location>
</feature>
<keyword evidence="6 9" id="KW-1133">Transmembrane helix</keyword>
<organism evidence="10 11">
    <name type="scientific">Cherax quadricarinatus</name>
    <name type="common">Australian red claw crayfish</name>
    <dbReference type="NCBI Taxonomy" id="27406"/>
    <lineage>
        <taxon>Eukaryota</taxon>
        <taxon>Metazoa</taxon>
        <taxon>Ecdysozoa</taxon>
        <taxon>Arthropoda</taxon>
        <taxon>Crustacea</taxon>
        <taxon>Multicrustacea</taxon>
        <taxon>Malacostraca</taxon>
        <taxon>Eumalacostraca</taxon>
        <taxon>Eucarida</taxon>
        <taxon>Decapoda</taxon>
        <taxon>Pleocyemata</taxon>
        <taxon>Astacidea</taxon>
        <taxon>Parastacoidea</taxon>
        <taxon>Parastacidae</taxon>
        <taxon>Cherax</taxon>
    </lineage>
</organism>
<feature type="transmembrane region" description="Helical" evidence="9">
    <location>
        <begin position="20"/>
        <end position="41"/>
    </location>
</feature>
<keyword evidence="8" id="KW-0915">Sodium</keyword>
<evidence type="ECO:0000256" key="8">
    <source>
        <dbReference type="PIRSR" id="PIRSR600175-1"/>
    </source>
</evidence>
<dbReference type="GO" id="GO:0015187">
    <property type="term" value="F:glycine transmembrane transporter activity"/>
    <property type="evidence" value="ECO:0007669"/>
    <property type="project" value="TreeGrafter"/>
</dbReference>
<proteinExistence type="inferred from homology"/>
<dbReference type="PANTHER" id="PTHR11616:SF236">
    <property type="entry name" value="TRANSPORTER"/>
    <property type="match status" value="1"/>
</dbReference>
<evidence type="ECO:0000313" key="10">
    <source>
        <dbReference type="EMBL" id="KAK8719711.1"/>
    </source>
</evidence>
<keyword evidence="7 9" id="KW-0472">Membrane</keyword>
<keyword evidence="4 9" id="KW-0812">Transmembrane</keyword>
<feature type="transmembrane region" description="Helical" evidence="9">
    <location>
        <begin position="171"/>
        <end position="196"/>
    </location>
</feature>
<feature type="transmembrane region" description="Helical" evidence="9">
    <location>
        <begin position="93"/>
        <end position="116"/>
    </location>
</feature>
<dbReference type="Pfam" id="PF00209">
    <property type="entry name" value="SNF"/>
    <property type="match status" value="1"/>
</dbReference>
<dbReference type="InterPro" id="IPR037272">
    <property type="entry name" value="SNS_sf"/>
</dbReference>
<feature type="binding site" evidence="8">
    <location>
        <position position="37"/>
    </location>
    <ligand>
        <name>Na(+)</name>
        <dbReference type="ChEBI" id="CHEBI:29101"/>
        <label>1</label>
    </ligand>
</feature>
<comment type="subcellular location">
    <subcellularLocation>
        <location evidence="1">Membrane</location>
        <topology evidence="1">Multi-pass membrane protein</topology>
    </subcellularLocation>
</comment>
<evidence type="ECO:0000313" key="11">
    <source>
        <dbReference type="Proteomes" id="UP001445076"/>
    </source>
</evidence>
<dbReference type="GO" id="GO:0015179">
    <property type="term" value="F:L-amino acid transmembrane transporter activity"/>
    <property type="evidence" value="ECO:0007669"/>
    <property type="project" value="TreeGrafter"/>
</dbReference>
<name>A0AAW0VRV2_CHEQU</name>
<dbReference type="SUPFAM" id="SSF161070">
    <property type="entry name" value="SNF-like"/>
    <property type="match status" value="1"/>
</dbReference>